<keyword evidence="1" id="KW-0812">Transmembrane</keyword>
<sequence>MQCFSRTLRKPSITPGPTEPIATLSSRSMAVAWWPSKAVQVRPEGSVDTPLKPSPTSFARIKPHELAGVLYHWVTCIFIIVLVCSQLLGAVWDTQPTTNHLFYGRSPRLGPSQIIGTNDVPVCYPGGFEGYCDAWVPSRQRRVGSVTDRLDSAAQEVYDISCNLIAKTIDNILDACIVLGYTNLTRDHLHVVDDWDSKNLYMLPNTLPVLIMPYWDNAAFSRHAIPTFEGDACIFRLEDAYAASVSSSMASFRGVNQSVRHERTIEWLNRPGGY</sequence>
<protein>
    <submittedName>
        <fullName evidence="2">Unnamed protein product</fullName>
    </submittedName>
</protein>
<reference evidence="2" key="1">
    <citation type="submission" date="2023-04" db="EMBL/GenBank/DDBJ databases">
        <title>Phytophthora lilii NBRC 32176.</title>
        <authorList>
            <person name="Ichikawa N."/>
            <person name="Sato H."/>
            <person name="Tonouchi N."/>
        </authorList>
    </citation>
    <scope>NUCLEOTIDE SEQUENCE</scope>
    <source>
        <strain evidence="2">NBRC 32176</strain>
    </source>
</reference>
<evidence type="ECO:0000313" key="2">
    <source>
        <dbReference type="EMBL" id="GMF65309.1"/>
    </source>
</evidence>
<accession>A0A9W6YIU5</accession>
<organism evidence="2 3">
    <name type="scientific">Phytophthora lilii</name>
    <dbReference type="NCBI Taxonomy" id="2077276"/>
    <lineage>
        <taxon>Eukaryota</taxon>
        <taxon>Sar</taxon>
        <taxon>Stramenopiles</taxon>
        <taxon>Oomycota</taxon>
        <taxon>Peronosporomycetes</taxon>
        <taxon>Peronosporales</taxon>
        <taxon>Peronosporaceae</taxon>
        <taxon>Phytophthora</taxon>
    </lineage>
</organism>
<name>A0A9W6YIU5_9STRA</name>
<comment type="caution">
    <text evidence="2">The sequence shown here is derived from an EMBL/GenBank/DDBJ whole genome shotgun (WGS) entry which is preliminary data.</text>
</comment>
<evidence type="ECO:0000313" key="3">
    <source>
        <dbReference type="Proteomes" id="UP001165083"/>
    </source>
</evidence>
<dbReference type="AlphaFoldDB" id="A0A9W6YIU5"/>
<keyword evidence="1" id="KW-0472">Membrane</keyword>
<keyword evidence="3" id="KW-1185">Reference proteome</keyword>
<dbReference type="EMBL" id="BSXW01012460">
    <property type="protein sequence ID" value="GMF65309.1"/>
    <property type="molecule type" value="Genomic_DNA"/>
</dbReference>
<dbReference type="OrthoDB" id="62228at2759"/>
<dbReference type="Proteomes" id="UP001165083">
    <property type="component" value="Unassembled WGS sequence"/>
</dbReference>
<keyword evidence="1" id="KW-1133">Transmembrane helix</keyword>
<feature type="transmembrane region" description="Helical" evidence="1">
    <location>
        <begin position="70"/>
        <end position="92"/>
    </location>
</feature>
<proteinExistence type="predicted"/>
<gene>
    <name evidence="2" type="ORF">Plil01_001799300</name>
</gene>
<evidence type="ECO:0000256" key="1">
    <source>
        <dbReference type="SAM" id="Phobius"/>
    </source>
</evidence>